<dbReference type="PANTHER" id="PTHR31157:SF1">
    <property type="entry name" value="SCP DOMAIN-CONTAINING PROTEIN"/>
    <property type="match status" value="1"/>
</dbReference>
<evidence type="ECO:0000313" key="4">
    <source>
        <dbReference type="EMBL" id="MFC0524415.1"/>
    </source>
</evidence>
<feature type="compositionally biased region" description="Low complexity" evidence="1">
    <location>
        <begin position="110"/>
        <end position="130"/>
    </location>
</feature>
<proteinExistence type="predicted"/>
<dbReference type="SUPFAM" id="SSF55797">
    <property type="entry name" value="PR-1-like"/>
    <property type="match status" value="1"/>
</dbReference>
<feature type="domain" description="SCP" evidence="3">
    <location>
        <begin position="158"/>
        <end position="274"/>
    </location>
</feature>
<dbReference type="Proteomes" id="UP001589836">
    <property type="component" value="Unassembled WGS sequence"/>
</dbReference>
<dbReference type="InterPro" id="IPR014258">
    <property type="entry name" value="CAP_domain_YkwD-like"/>
</dbReference>
<dbReference type="PANTHER" id="PTHR31157">
    <property type="entry name" value="SCP DOMAIN-CONTAINING PROTEIN"/>
    <property type="match status" value="1"/>
</dbReference>
<protein>
    <submittedName>
        <fullName evidence="4">CAP domain-containing protein</fullName>
    </submittedName>
</protein>
<name>A0ABV6LPV1_9BACI</name>
<evidence type="ECO:0000313" key="5">
    <source>
        <dbReference type="Proteomes" id="UP001589836"/>
    </source>
</evidence>
<dbReference type="NCBIfam" id="TIGR02909">
    <property type="entry name" value="spore_YkwD"/>
    <property type="match status" value="1"/>
</dbReference>
<comment type="caution">
    <text evidence="4">The sequence shown here is derived from an EMBL/GenBank/DDBJ whole genome shotgun (WGS) entry which is preliminary data.</text>
</comment>
<reference evidence="4 5" key="1">
    <citation type="submission" date="2024-09" db="EMBL/GenBank/DDBJ databases">
        <authorList>
            <person name="Sun Q."/>
            <person name="Mori K."/>
        </authorList>
    </citation>
    <scope>NUCLEOTIDE SEQUENCE [LARGE SCALE GENOMIC DNA]</scope>
    <source>
        <strain evidence="4 5">NCAIM B.02529</strain>
    </source>
</reference>
<accession>A0ABV6LPV1</accession>
<organism evidence="4 5">
    <name type="scientific">Pontibacillus salicampi</name>
    <dbReference type="NCBI Taxonomy" id="1449801"/>
    <lineage>
        <taxon>Bacteria</taxon>
        <taxon>Bacillati</taxon>
        <taxon>Bacillota</taxon>
        <taxon>Bacilli</taxon>
        <taxon>Bacillales</taxon>
        <taxon>Bacillaceae</taxon>
        <taxon>Pontibacillus</taxon>
    </lineage>
</organism>
<dbReference type="PROSITE" id="PS51257">
    <property type="entry name" value="PROKAR_LIPOPROTEIN"/>
    <property type="match status" value="1"/>
</dbReference>
<evidence type="ECO:0000256" key="1">
    <source>
        <dbReference type="SAM" id="MobiDB-lite"/>
    </source>
</evidence>
<feature type="compositionally biased region" description="Polar residues" evidence="1">
    <location>
        <begin position="98"/>
        <end position="109"/>
    </location>
</feature>
<dbReference type="EMBL" id="JBHLTP010000011">
    <property type="protein sequence ID" value="MFC0524415.1"/>
    <property type="molecule type" value="Genomic_DNA"/>
</dbReference>
<feature type="signal peptide" evidence="2">
    <location>
        <begin position="1"/>
        <end position="28"/>
    </location>
</feature>
<evidence type="ECO:0000256" key="2">
    <source>
        <dbReference type="SAM" id="SignalP"/>
    </source>
</evidence>
<dbReference type="Pfam" id="PF00188">
    <property type="entry name" value="CAP"/>
    <property type="match status" value="1"/>
</dbReference>
<dbReference type="CDD" id="cd05379">
    <property type="entry name" value="CAP_bacterial"/>
    <property type="match status" value="1"/>
</dbReference>
<dbReference type="RefSeq" id="WP_377348370.1">
    <property type="nucleotide sequence ID" value="NZ_JBHLTP010000011.1"/>
</dbReference>
<sequence length="277" mass="30799">MKKYMALSLSAILSVSLLSACGTNDEQAADNLNNYANRNAERLSFEPGGNNYENVQNGDGKYMNRFDVQGKVRKYTIPGGDVQEYNVNPEEFGINPKQFENGQQAPGTRNGNNGQQQQQQQGGNEQQQPQAERGEAPSSDGKAPEETSENKNFKQQVVDLTNKEREKKGLPKVKAFDELTNVAQKKSEDMVNNGYFSHNSPTYGSPFEMMDNFGIEYKTAAENIAAGQKTPEKVVKGWMNSAGHRKNILNNKVTHIGIGVERGGDMGIYWTQMFIQK</sequence>
<dbReference type="InterPro" id="IPR035940">
    <property type="entry name" value="CAP_sf"/>
</dbReference>
<feature type="compositionally biased region" description="Basic and acidic residues" evidence="1">
    <location>
        <begin position="142"/>
        <end position="152"/>
    </location>
</feature>
<evidence type="ECO:0000259" key="3">
    <source>
        <dbReference type="Pfam" id="PF00188"/>
    </source>
</evidence>
<dbReference type="InterPro" id="IPR014044">
    <property type="entry name" value="CAP_dom"/>
</dbReference>
<gene>
    <name evidence="4" type="ORF">ACFFGV_12645</name>
</gene>
<feature type="chain" id="PRO_5046005188" evidence="2">
    <location>
        <begin position="29"/>
        <end position="277"/>
    </location>
</feature>
<feature type="region of interest" description="Disordered" evidence="1">
    <location>
        <begin position="92"/>
        <end position="166"/>
    </location>
</feature>
<dbReference type="Gene3D" id="3.40.33.10">
    <property type="entry name" value="CAP"/>
    <property type="match status" value="1"/>
</dbReference>
<keyword evidence="5" id="KW-1185">Reference proteome</keyword>
<keyword evidence="2" id="KW-0732">Signal</keyword>